<dbReference type="EMBL" id="OV696702">
    <property type="protein sequence ID" value="CAH1249582.1"/>
    <property type="molecule type" value="Genomic_DNA"/>
</dbReference>
<evidence type="ECO:0000256" key="1">
    <source>
        <dbReference type="PROSITE-ProRule" id="PRU00076"/>
    </source>
</evidence>
<reference evidence="5" key="1">
    <citation type="submission" date="2022-01" db="EMBL/GenBank/DDBJ databases">
        <authorList>
            <person name="Braso-Vives M."/>
        </authorList>
    </citation>
    <scope>NUCLEOTIDE SEQUENCE</scope>
</reference>
<feature type="compositionally biased region" description="Low complexity" evidence="2">
    <location>
        <begin position="188"/>
        <end position="201"/>
    </location>
</feature>
<evidence type="ECO:0000256" key="3">
    <source>
        <dbReference type="SAM" id="Phobius"/>
    </source>
</evidence>
<keyword evidence="1" id="KW-0245">EGF-like domain</keyword>
<dbReference type="Proteomes" id="UP000838412">
    <property type="component" value="Chromosome 17"/>
</dbReference>
<dbReference type="OrthoDB" id="10066134at2759"/>
<feature type="compositionally biased region" description="Polar residues" evidence="2">
    <location>
        <begin position="221"/>
        <end position="255"/>
    </location>
</feature>
<feature type="domain" description="EGF-like" evidence="4">
    <location>
        <begin position="644"/>
        <end position="684"/>
    </location>
</feature>
<feature type="region of interest" description="Disordered" evidence="2">
    <location>
        <begin position="339"/>
        <end position="398"/>
    </location>
</feature>
<comment type="caution">
    <text evidence="1">Lacks conserved residue(s) required for the propagation of feature annotation.</text>
</comment>
<gene>
    <name evidence="5" type="primary">Hypp8637</name>
    <name evidence="5" type="ORF">BLAG_LOCUS10630</name>
</gene>
<proteinExistence type="predicted"/>
<organism evidence="5 6">
    <name type="scientific">Branchiostoma lanceolatum</name>
    <name type="common">Common lancelet</name>
    <name type="synonym">Amphioxus lanceolatum</name>
    <dbReference type="NCBI Taxonomy" id="7740"/>
    <lineage>
        <taxon>Eukaryota</taxon>
        <taxon>Metazoa</taxon>
        <taxon>Chordata</taxon>
        <taxon>Cephalochordata</taxon>
        <taxon>Leptocardii</taxon>
        <taxon>Amphioxiformes</taxon>
        <taxon>Branchiostomatidae</taxon>
        <taxon>Branchiostoma</taxon>
    </lineage>
</organism>
<feature type="compositionally biased region" description="Polar residues" evidence="2">
    <location>
        <begin position="72"/>
        <end position="111"/>
    </location>
</feature>
<evidence type="ECO:0000256" key="2">
    <source>
        <dbReference type="SAM" id="MobiDB-lite"/>
    </source>
</evidence>
<feature type="transmembrane region" description="Helical" evidence="3">
    <location>
        <begin position="686"/>
        <end position="709"/>
    </location>
</feature>
<dbReference type="PROSITE" id="PS50026">
    <property type="entry name" value="EGF_3"/>
    <property type="match status" value="1"/>
</dbReference>
<accession>A0A8J9Z9M4</accession>
<dbReference type="PANTHER" id="PTHR15381">
    <property type="entry name" value="CHONDROITIN SULFATE PROTEOGLYCAN 5 -RELATED"/>
    <property type="match status" value="1"/>
</dbReference>
<dbReference type="InterPro" id="IPR000742">
    <property type="entry name" value="EGF"/>
</dbReference>
<feature type="compositionally biased region" description="Polar residues" evidence="2">
    <location>
        <begin position="292"/>
        <end position="306"/>
    </location>
</feature>
<keyword evidence="6" id="KW-1185">Reference proteome</keyword>
<name>A0A8J9Z9M4_BRALA</name>
<dbReference type="PANTHER" id="PTHR15381:SF1">
    <property type="entry name" value="CHONDROITIN SULFATE PROTEOGLYCAN 5"/>
    <property type="match status" value="1"/>
</dbReference>
<keyword evidence="3" id="KW-1133">Transmembrane helix</keyword>
<keyword evidence="3" id="KW-0472">Membrane</keyword>
<feature type="compositionally biased region" description="Low complexity" evidence="2">
    <location>
        <begin position="277"/>
        <end position="288"/>
    </location>
</feature>
<feature type="region of interest" description="Disordered" evidence="2">
    <location>
        <begin position="48"/>
        <end position="111"/>
    </location>
</feature>
<protein>
    <submittedName>
        <fullName evidence="5">Hypp8637 protein</fullName>
    </submittedName>
</protein>
<feature type="compositionally biased region" description="Polar residues" evidence="2">
    <location>
        <begin position="48"/>
        <end position="64"/>
    </location>
</feature>
<evidence type="ECO:0000259" key="4">
    <source>
        <dbReference type="PROSITE" id="PS50026"/>
    </source>
</evidence>
<keyword evidence="3" id="KW-0812">Transmembrane</keyword>
<evidence type="ECO:0000313" key="6">
    <source>
        <dbReference type="Proteomes" id="UP000838412"/>
    </source>
</evidence>
<sequence>MYHTDLEISHNQSNIENNITSHTLSQNAATTDEHSGGISQTTSTMRTLGESVSRTVHENTTLPTGNAEDRTPSTTRYSIGTHPSTQAHTLTHPSPNTTLSNAQSSPSSTDPMFNIVASPSIIYIGDWDKLSNHTAPATIPDTNLTTASPSVAASHSQLIVQTAQHSTTLTTLIKGVTSHKTVTHRDGSSLPTLSTLSNTSPRTALEPLQRTTLREEHTDSTIHSIPNAGTRTTIEPWQRTSPGDSTTHGISSTGRGTLTTIDVLQKTSPWEEHTGITTKSTSLSVSTKEGIHSTTTSGEAPVTPSQFTSTKAMSLAPLTKTTTHQQPTSSYTLPISTQETTNHVSTAHKTHSTLSPSLTLSPSTSLPHSTPIQSTVAAPTTPQATTLAPSTMATTTAVPTTTTKATTAKATTAKVTTAKPATVKVTTARPKVTSNTTVVTVTTTPAPPYLVQAPPRTAYLVPDQIPADIMVSISSIIVFDKPWHRDLTRAWSREYKTFTGAFSTTMLTYFERVRNSGFDSLVVDQLNSMTVDTSAQGSRRKRQVEEYTAVAYTAQYAYNRLMASGGVDKVLRRTGIPAAIKDKSLNVDGFNPVGNTELTFTSQSVVNKEALEQLVQYDNPCQYYECDSGFSCHQEAETTKFSCISRCMVNYCLTKGFCTHLLEGHPTCKCDSNSGGWYTGERCEYFISHVAAICIAVGVQALLLACIIFKRRKDSPYLLPVRIAPAASYTRSVHALGKR</sequence>
<feature type="region of interest" description="Disordered" evidence="2">
    <location>
        <begin position="181"/>
        <end position="255"/>
    </location>
</feature>
<dbReference type="AlphaFoldDB" id="A0A8J9Z9M4"/>
<evidence type="ECO:0000313" key="5">
    <source>
        <dbReference type="EMBL" id="CAH1249582.1"/>
    </source>
</evidence>
<feature type="region of interest" description="Disordered" evidence="2">
    <location>
        <begin position="277"/>
        <end position="306"/>
    </location>
</feature>
<feature type="compositionally biased region" description="Low complexity" evidence="2">
    <location>
        <begin position="352"/>
        <end position="398"/>
    </location>
</feature>